<organism evidence="4 5">
    <name type="scientific">Marinibaculum pumilum</name>
    <dbReference type="NCBI Taxonomy" id="1766165"/>
    <lineage>
        <taxon>Bacteria</taxon>
        <taxon>Pseudomonadati</taxon>
        <taxon>Pseudomonadota</taxon>
        <taxon>Alphaproteobacteria</taxon>
        <taxon>Rhodospirillales</taxon>
        <taxon>Rhodospirillaceae</taxon>
        <taxon>Marinibaculum</taxon>
    </lineage>
</organism>
<sequence>MAISVMTLSAVAGMPSVAGAQDMQKPATANMVNREGDLVAKVSLTPMAQGTRVVLSANALPPGVHAFHIHQTGSCDPGTGFKSAGGHFNPTGTEHGWDNPKGHHAGDLPNVHVGENGVVAVEFFATGLTLDGGEGGLFDDDGAAVVMHQGADDYATDPAGAAGERIACGVINQGG</sequence>
<dbReference type="EMBL" id="JBHRTR010000005">
    <property type="protein sequence ID" value="MFC3225946.1"/>
    <property type="molecule type" value="Genomic_DNA"/>
</dbReference>
<name>A0ABV7KUB2_9PROT</name>
<evidence type="ECO:0000256" key="1">
    <source>
        <dbReference type="ARBA" id="ARBA00010457"/>
    </source>
</evidence>
<dbReference type="Pfam" id="PF00080">
    <property type="entry name" value="Sod_Cu"/>
    <property type="match status" value="1"/>
</dbReference>
<keyword evidence="2" id="KW-0732">Signal</keyword>
<reference evidence="5" key="1">
    <citation type="journal article" date="2019" name="Int. J. Syst. Evol. Microbiol.">
        <title>The Global Catalogue of Microorganisms (GCM) 10K type strain sequencing project: providing services to taxonomists for standard genome sequencing and annotation.</title>
        <authorList>
            <consortium name="The Broad Institute Genomics Platform"/>
            <consortium name="The Broad Institute Genome Sequencing Center for Infectious Disease"/>
            <person name="Wu L."/>
            <person name="Ma J."/>
        </authorList>
    </citation>
    <scope>NUCLEOTIDE SEQUENCE [LARGE SCALE GENOMIC DNA]</scope>
    <source>
        <strain evidence="5">KCTC 42964</strain>
    </source>
</reference>
<dbReference type="InterPro" id="IPR018152">
    <property type="entry name" value="SOD_Cu/Zn_BS"/>
</dbReference>
<dbReference type="RefSeq" id="WP_379897690.1">
    <property type="nucleotide sequence ID" value="NZ_JBHRTR010000005.1"/>
</dbReference>
<feature type="signal peptide" evidence="2">
    <location>
        <begin position="1"/>
        <end position="20"/>
    </location>
</feature>
<dbReference type="PANTHER" id="PTHR10003">
    <property type="entry name" value="SUPEROXIDE DISMUTASE CU-ZN -RELATED"/>
    <property type="match status" value="1"/>
</dbReference>
<dbReference type="InterPro" id="IPR036423">
    <property type="entry name" value="SOD-like_Cu/Zn_dom_sf"/>
</dbReference>
<feature type="domain" description="Superoxide dismutase copper/zinc binding" evidence="3">
    <location>
        <begin position="41"/>
        <end position="171"/>
    </location>
</feature>
<evidence type="ECO:0000256" key="2">
    <source>
        <dbReference type="SAM" id="SignalP"/>
    </source>
</evidence>
<dbReference type="PROSITE" id="PS00087">
    <property type="entry name" value="SOD_CU_ZN_1"/>
    <property type="match status" value="1"/>
</dbReference>
<dbReference type="InterPro" id="IPR001424">
    <property type="entry name" value="SOD_Cu_Zn_dom"/>
</dbReference>
<dbReference type="Proteomes" id="UP001595528">
    <property type="component" value="Unassembled WGS sequence"/>
</dbReference>
<evidence type="ECO:0000313" key="5">
    <source>
        <dbReference type="Proteomes" id="UP001595528"/>
    </source>
</evidence>
<comment type="similarity">
    <text evidence="1">Belongs to the Cu-Zn superoxide dismutase family.</text>
</comment>
<gene>
    <name evidence="4" type="ORF">ACFOGJ_01800</name>
</gene>
<evidence type="ECO:0000313" key="4">
    <source>
        <dbReference type="EMBL" id="MFC3225946.1"/>
    </source>
</evidence>
<feature type="chain" id="PRO_5047499578" evidence="2">
    <location>
        <begin position="21"/>
        <end position="175"/>
    </location>
</feature>
<comment type="caution">
    <text evidence="4">The sequence shown here is derived from an EMBL/GenBank/DDBJ whole genome shotgun (WGS) entry which is preliminary data.</text>
</comment>
<dbReference type="InterPro" id="IPR024134">
    <property type="entry name" value="SOD_Cu/Zn_/chaperone"/>
</dbReference>
<keyword evidence="5" id="KW-1185">Reference proteome</keyword>
<protein>
    <submittedName>
        <fullName evidence="4">Superoxide dismutase family protein</fullName>
    </submittedName>
</protein>
<dbReference type="PRINTS" id="PR00068">
    <property type="entry name" value="CUZNDISMTASE"/>
</dbReference>
<dbReference type="CDD" id="cd00305">
    <property type="entry name" value="Cu-Zn_Superoxide_Dismutase"/>
    <property type="match status" value="1"/>
</dbReference>
<dbReference type="Gene3D" id="2.60.40.200">
    <property type="entry name" value="Superoxide dismutase, copper/zinc binding domain"/>
    <property type="match status" value="1"/>
</dbReference>
<accession>A0ABV7KUB2</accession>
<proteinExistence type="inferred from homology"/>
<dbReference type="SUPFAM" id="SSF49329">
    <property type="entry name" value="Cu,Zn superoxide dismutase-like"/>
    <property type="match status" value="1"/>
</dbReference>
<evidence type="ECO:0000259" key="3">
    <source>
        <dbReference type="Pfam" id="PF00080"/>
    </source>
</evidence>